<reference evidence="2" key="1">
    <citation type="journal article" date="2024" name="Proc. Natl. Acad. Sci. U.S.A.">
        <title>Extraordinary preservation of gene collinearity over three hundred million years revealed in homosporous lycophytes.</title>
        <authorList>
            <person name="Li C."/>
            <person name="Wickell D."/>
            <person name="Kuo L.Y."/>
            <person name="Chen X."/>
            <person name="Nie B."/>
            <person name="Liao X."/>
            <person name="Peng D."/>
            <person name="Ji J."/>
            <person name="Jenkins J."/>
            <person name="Williams M."/>
            <person name="Shu S."/>
            <person name="Plott C."/>
            <person name="Barry K."/>
            <person name="Rajasekar S."/>
            <person name="Grimwood J."/>
            <person name="Han X."/>
            <person name="Sun S."/>
            <person name="Hou Z."/>
            <person name="He W."/>
            <person name="Dai G."/>
            <person name="Sun C."/>
            <person name="Schmutz J."/>
            <person name="Leebens-Mack J.H."/>
            <person name="Li F.W."/>
            <person name="Wang L."/>
        </authorList>
    </citation>
    <scope>NUCLEOTIDE SEQUENCE [LARGE SCALE GENOMIC DNA]</scope>
    <source>
        <strain evidence="2">cv. PW_Plant_1</strain>
    </source>
</reference>
<dbReference type="Proteomes" id="UP001162992">
    <property type="component" value="Chromosome 23"/>
</dbReference>
<name>A0ACC2AA45_DIPCM</name>
<accession>A0ACC2AA45</accession>
<sequence length="160" mass="17399">MSLVDYDPSSDEEEEEEHHPQPTAAAAASSISNSNFVIPRRTTDPEDLLSESGLRDAQISAPITLPDVSEILGWMNTDASPSTEAFRTSSAVVGRDSKKRQELNGSVHPSPHRKIPRGKLPPSRIPPDTAGGRLVPPQLQGRSNVATEDLGRLFVRRQTI</sequence>
<proteinExistence type="predicted"/>
<organism evidence="1 2">
    <name type="scientific">Diphasiastrum complanatum</name>
    <name type="common">Issler's clubmoss</name>
    <name type="synonym">Lycopodium complanatum</name>
    <dbReference type="NCBI Taxonomy" id="34168"/>
    <lineage>
        <taxon>Eukaryota</taxon>
        <taxon>Viridiplantae</taxon>
        <taxon>Streptophyta</taxon>
        <taxon>Embryophyta</taxon>
        <taxon>Tracheophyta</taxon>
        <taxon>Lycopodiopsida</taxon>
        <taxon>Lycopodiales</taxon>
        <taxon>Lycopodiaceae</taxon>
        <taxon>Lycopodioideae</taxon>
        <taxon>Diphasiastrum</taxon>
    </lineage>
</organism>
<keyword evidence="2" id="KW-1185">Reference proteome</keyword>
<dbReference type="EMBL" id="CM055114">
    <property type="protein sequence ID" value="KAJ7513962.1"/>
    <property type="molecule type" value="Genomic_DNA"/>
</dbReference>
<protein>
    <submittedName>
        <fullName evidence="1">Uncharacterized protein</fullName>
    </submittedName>
</protein>
<evidence type="ECO:0000313" key="1">
    <source>
        <dbReference type="EMBL" id="KAJ7513962.1"/>
    </source>
</evidence>
<gene>
    <name evidence="1" type="ORF">O6H91_23G020800</name>
</gene>
<comment type="caution">
    <text evidence="1">The sequence shown here is derived from an EMBL/GenBank/DDBJ whole genome shotgun (WGS) entry which is preliminary data.</text>
</comment>
<evidence type="ECO:0000313" key="2">
    <source>
        <dbReference type="Proteomes" id="UP001162992"/>
    </source>
</evidence>